<dbReference type="EMBL" id="LR796882">
    <property type="protein sequence ID" value="CAB4172524.1"/>
    <property type="molecule type" value="Genomic_DNA"/>
</dbReference>
<dbReference type="InterPro" id="IPR057447">
    <property type="entry name" value="Bbp19-like_phage"/>
</dbReference>
<evidence type="ECO:0000313" key="2">
    <source>
        <dbReference type="EMBL" id="CAB4166244.1"/>
    </source>
</evidence>
<name>A0A6J5PF24_9CAUD</name>
<protein>
    <recommendedName>
        <fullName evidence="1">Bbp19-like phage domain-containing protein</fullName>
    </recommendedName>
</protein>
<proteinExistence type="predicted"/>
<accession>A0A6J5PF24</accession>
<gene>
    <name evidence="2" type="ORF">UFOVP843_18</name>
    <name evidence="3" type="ORF">UFOVP936_35</name>
</gene>
<evidence type="ECO:0000259" key="1">
    <source>
        <dbReference type="Pfam" id="PF25181"/>
    </source>
</evidence>
<dbReference type="EMBL" id="LR796786">
    <property type="protein sequence ID" value="CAB4166244.1"/>
    <property type="molecule type" value="Genomic_DNA"/>
</dbReference>
<sequence length="118" mass="12624">MTTDTTLIVTHSRGDATVSDAGLVGITEKLLPSVLARTLLLMARNGMFPPLPQRVLDELSVYCGPIPTPGGSDGAEATAFREGRRRVMLEIIELINADPAAAIRMAQSGQTEDLFNDD</sequence>
<organism evidence="2">
    <name type="scientific">uncultured Caudovirales phage</name>
    <dbReference type="NCBI Taxonomy" id="2100421"/>
    <lineage>
        <taxon>Viruses</taxon>
        <taxon>Duplodnaviria</taxon>
        <taxon>Heunggongvirae</taxon>
        <taxon>Uroviricota</taxon>
        <taxon>Caudoviricetes</taxon>
        <taxon>Peduoviridae</taxon>
        <taxon>Maltschvirus</taxon>
        <taxon>Maltschvirus maltsch</taxon>
    </lineage>
</organism>
<dbReference type="Pfam" id="PF25181">
    <property type="entry name" value="Phage_Bbp19"/>
    <property type="match status" value="1"/>
</dbReference>
<evidence type="ECO:0000313" key="3">
    <source>
        <dbReference type="EMBL" id="CAB4172524.1"/>
    </source>
</evidence>
<feature type="domain" description="Bbp19-like phage" evidence="1">
    <location>
        <begin position="53"/>
        <end position="106"/>
    </location>
</feature>
<reference evidence="2" key="1">
    <citation type="submission" date="2020-04" db="EMBL/GenBank/DDBJ databases">
        <authorList>
            <person name="Chiriac C."/>
            <person name="Salcher M."/>
            <person name="Ghai R."/>
            <person name="Kavagutti S V."/>
        </authorList>
    </citation>
    <scope>NUCLEOTIDE SEQUENCE</scope>
</reference>